<dbReference type="GO" id="GO:0016829">
    <property type="term" value="F:lyase activity"/>
    <property type="evidence" value="ECO:0007669"/>
    <property type="project" value="UniProtKB-KW"/>
</dbReference>
<dbReference type="Gene3D" id="3.40.50.1400">
    <property type="match status" value="2"/>
</dbReference>
<dbReference type="Proteomes" id="UP000078336">
    <property type="component" value="Unassembled WGS sequence"/>
</dbReference>
<reference evidence="3 4" key="1">
    <citation type="submission" date="2016-03" db="EMBL/GenBank/DDBJ databases">
        <title>Spore heat resistance.</title>
        <authorList>
            <person name="Boekhorst J."/>
            <person name="Berendsen E.M."/>
            <person name="Wells-Bennik M.H."/>
            <person name="Kuipers O.P."/>
        </authorList>
    </citation>
    <scope>NUCLEOTIDE SEQUENCE [LARGE SCALE GENOMIC DNA]</scope>
    <source>
        <strain evidence="3 4">AF16</strain>
    </source>
</reference>
<dbReference type="SUPFAM" id="SSF53800">
    <property type="entry name" value="Chelatase"/>
    <property type="match status" value="1"/>
</dbReference>
<dbReference type="RefSeq" id="WP_004888850.1">
    <property type="nucleotide sequence ID" value="NZ_JABJUS010000027.1"/>
</dbReference>
<protein>
    <submittedName>
        <fullName evidence="3">Sirohydrochlorin ferrochelatase</fullName>
    </submittedName>
</protein>
<keyword evidence="2" id="KW-0456">Lyase</keyword>
<dbReference type="Pfam" id="PF01903">
    <property type="entry name" value="CbiX"/>
    <property type="match status" value="2"/>
</dbReference>
<organism evidence="3 4">
    <name type="scientific">Anoxybacillus flavithermus</name>
    <dbReference type="NCBI Taxonomy" id="33934"/>
    <lineage>
        <taxon>Bacteria</taxon>
        <taxon>Bacillati</taxon>
        <taxon>Bacillota</taxon>
        <taxon>Bacilli</taxon>
        <taxon>Bacillales</taxon>
        <taxon>Anoxybacillaceae</taxon>
        <taxon>Anoxybacillus</taxon>
    </lineage>
</organism>
<sequence length="238" mass="26389">MKAVLYICHGSRSAEGQKEAVAFVERLSSSISIPIQHICFLELCEPNIVTGVERCVREGAKMIYAIPLLLLSANHAKHDIPLELEKAKGMFPSVTITYGKPFGVQHDIVSAISDTIQQTDAIMLVGRGSSDTEAQADFQQIAHLLQNETNIPVYPCYLAAASPSFSDVVASLAHTGCHKQVAVVPYILFFGQLLDYIHQTLQAQQTSEVSFTLYPPIRTYDVLDRLVEKQLNEWEEKV</sequence>
<accession>A0A178TJ92</accession>
<evidence type="ECO:0000313" key="4">
    <source>
        <dbReference type="Proteomes" id="UP000078336"/>
    </source>
</evidence>
<gene>
    <name evidence="3" type="ORF">TAF16_0836</name>
</gene>
<evidence type="ECO:0000256" key="2">
    <source>
        <dbReference type="ARBA" id="ARBA00023239"/>
    </source>
</evidence>
<dbReference type="AlphaFoldDB" id="A0A178TJ92"/>
<dbReference type="CDD" id="cd03414">
    <property type="entry name" value="CbiX_SirB_C"/>
    <property type="match status" value="1"/>
</dbReference>
<dbReference type="PANTHER" id="PTHR33542">
    <property type="entry name" value="SIROHYDROCHLORIN FERROCHELATASE, CHLOROPLASTIC"/>
    <property type="match status" value="1"/>
</dbReference>
<evidence type="ECO:0000313" key="3">
    <source>
        <dbReference type="EMBL" id="OAO81002.1"/>
    </source>
</evidence>
<keyword evidence="4" id="KW-1185">Reference proteome</keyword>
<dbReference type="PATRIC" id="fig|33934.7.peg.1743"/>
<keyword evidence="1" id="KW-0479">Metal-binding</keyword>
<dbReference type="InterPro" id="IPR002762">
    <property type="entry name" value="CbiX-like"/>
</dbReference>
<dbReference type="InterPro" id="IPR050963">
    <property type="entry name" value="Sirohydro_Cobaltochel/CbiX"/>
</dbReference>
<dbReference type="CDD" id="cd03416">
    <property type="entry name" value="CbiX_SirB_N"/>
    <property type="match status" value="1"/>
</dbReference>
<dbReference type="GO" id="GO:0046872">
    <property type="term" value="F:metal ion binding"/>
    <property type="evidence" value="ECO:0007669"/>
    <property type="project" value="UniProtKB-KW"/>
</dbReference>
<comment type="caution">
    <text evidence="3">The sequence shown here is derived from an EMBL/GenBank/DDBJ whole genome shotgun (WGS) entry which is preliminary data.</text>
</comment>
<name>A0A178TJ92_9BACL</name>
<evidence type="ECO:0000256" key="1">
    <source>
        <dbReference type="ARBA" id="ARBA00022723"/>
    </source>
</evidence>
<proteinExistence type="predicted"/>
<dbReference type="PANTHER" id="PTHR33542:SF3">
    <property type="entry name" value="SIROHYDROCHLORIN FERROCHELATASE, CHLOROPLASTIC"/>
    <property type="match status" value="1"/>
</dbReference>
<dbReference type="EMBL" id="LUCQ01000059">
    <property type="protein sequence ID" value="OAO81002.1"/>
    <property type="molecule type" value="Genomic_DNA"/>
</dbReference>
<dbReference type="OrthoDB" id="9797895at2"/>